<dbReference type="GO" id="GO:0004519">
    <property type="term" value="F:endonuclease activity"/>
    <property type="evidence" value="ECO:0007669"/>
    <property type="project" value="UniProtKB-KW"/>
</dbReference>
<evidence type="ECO:0000313" key="2">
    <source>
        <dbReference type="EMBL" id="CAI3943005.1"/>
    </source>
</evidence>
<sequence length="255" mass="29407">MLSIIIIILLISIIILIQKKAQIANNVSEIQRDYEQKIYELKIAYDNELKIKTKQALDRSRYTLKGNISEIFCPFHKGFPYMAADCTFVGKPIDFIIFNNLEAYREGQKTIDDIEIIFVEVKSNHQASLSKVQDAIQKAVQKGKVKFETYKYDELTIQQSKIAVNQIETNIDVVKPLDLSELDKKYDKSEATSEIMARRREYPRHSKTWSKEEENMMINKITEGFNLNNLSILFGRSCTALTIKLNALGVDIQDI</sequence>
<dbReference type="InterPro" id="IPR019287">
    <property type="entry name" value="Hday_junct_resolvase-rel_dom"/>
</dbReference>
<keyword evidence="2" id="KW-0255">Endonuclease</keyword>
<name>A0A9W4TNG2_9PROT</name>
<accession>A0A9W4TNG2</accession>
<dbReference type="RefSeq" id="WP_271790260.1">
    <property type="nucleotide sequence ID" value="NZ_CAMXCM010000003.1"/>
</dbReference>
<keyword evidence="5" id="KW-1185">Reference proteome</keyword>
<evidence type="ECO:0000259" key="1">
    <source>
        <dbReference type="Pfam" id="PF10107"/>
    </source>
</evidence>
<proteinExistence type="predicted"/>
<keyword evidence="2" id="KW-0540">Nuclease</keyword>
<dbReference type="Proteomes" id="UP001154255">
    <property type="component" value="Unassembled WGS sequence"/>
</dbReference>
<dbReference type="EMBL" id="CAMXCS010000005">
    <property type="protein sequence ID" value="CAI3953160.1"/>
    <property type="molecule type" value="Genomic_DNA"/>
</dbReference>
<evidence type="ECO:0000313" key="5">
    <source>
        <dbReference type="Proteomes" id="UP001154259"/>
    </source>
</evidence>
<dbReference type="Pfam" id="PF10107">
    <property type="entry name" value="Endonuc_Holl"/>
    <property type="match status" value="1"/>
</dbReference>
<protein>
    <submittedName>
        <fullName evidence="2">Predicted secreted endonuclease distantly related to archaeal Holliday junction resolvase</fullName>
    </submittedName>
</protein>
<reference evidence="2" key="1">
    <citation type="submission" date="2022-10" db="EMBL/GenBank/DDBJ databases">
        <authorList>
            <person name="Botero Cardona J."/>
        </authorList>
    </citation>
    <scope>NUCLEOTIDE SEQUENCE</scope>
    <source>
        <strain evidence="2">LMG 31819</strain>
        <strain evidence="3">R-53529</strain>
    </source>
</reference>
<feature type="domain" description="Holliday junction resolvase-related" evidence="1">
    <location>
        <begin position="27"/>
        <end position="151"/>
    </location>
</feature>
<evidence type="ECO:0000313" key="4">
    <source>
        <dbReference type="Proteomes" id="UP001154255"/>
    </source>
</evidence>
<dbReference type="EMBL" id="CAMXCM010000003">
    <property type="protein sequence ID" value="CAI3943005.1"/>
    <property type="molecule type" value="Genomic_DNA"/>
</dbReference>
<comment type="caution">
    <text evidence="2">The sequence shown here is derived from an EMBL/GenBank/DDBJ whole genome shotgun (WGS) entry which is preliminary data.</text>
</comment>
<dbReference type="AlphaFoldDB" id="A0A9W4TNG2"/>
<organism evidence="2 4">
    <name type="scientific">Commensalibacter communis</name>
    <dbReference type="NCBI Taxonomy" id="2972786"/>
    <lineage>
        <taxon>Bacteria</taxon>
        <taxon>Pseudomonadati</taxon>
        <taxon>Pseudomonadota</taxon>
        <taxon>Alphaproteobacteria</taxon>
        <taxon>Acetobacterales</taxon>
        <taxon>Acetobacteraceae</taxon>
    </lineage>
</organism>
<evidence type="ECO:0000313" key="3">
    <source>
        <dbReference type="EMBL" id="CAI3953160.1"/>
    </source>
</evidence>
<gene>
    <name evidence="3" type="ORF">R53529_LOCUS1831</name>
    <name evidence="2" type="ORF">R53530_LOCUS1349</name>
</gene>
<keyword evidence="2" id="KW-0378">Hydrolase</keyword>
<dbReference type="Proteomes" id="UP001154259">
    <property type="component" value="Unassembled WGS sequence"/>
</dbReference>